<feature type="region of interest" description="Disordered" evidence="7">
    <location>
        <begin position="579"/>
        <end position="644"/>
    </location>
</feature>
<keyword evidence="11" id="KW-1185">Reference proteome</keyword>
<dbReference type="Proteomes" id="UP001054857">
    <property type="component" value="Unassembled WGS sequence"/>
</dbReference>
<dbReference type="InterPro" id="IPR027329">
    <property type="entry name" value="TPX2_C"/>
</dbReference>
<dbReference type="Pfam" id="PF12214">
    <property type="entry name" value="TPX2_importin"/>
    <property type="match status" value="1"/>
</dbReference>
<reference evidence="10 11" key="1">
    <citation type="journal article" date="2021" name="Sci. Rep.">
        <title>Genome sequencing of the multicellular alga Astrephomene provides insights into convergent evolution of germ-soma differentiation.</title>
        <authorList>
            <person name="Yamashita S."/>
            <person name="Yamamoto K."/>
            <person name="Matsuzaki R."/>
            <person name="Suzuki S."/>
            <person name="Yamaguchi H."/>
            <person name="Hirooka S."/>
            <person name="Minakuchi Y."/>
            <person name="Miyagishima S."/>
            <person name="Kawachi M."/>
            <person name="Toyoda A."/>
            <person name="Nozaki H."/>
        </authorList>
    </citation>
    <scope>NUCLEOTIDE SEQUENCE [LARGE SCALE GENOMIC DNA]</scope>
    <source>
        <strain evidence="10 11">NIES-4017</strain>
    </source>
</reference>
<evidence type="ECO:0000256" key="1">
    <source>
        <dbReference type="ARBA" id="ARBA00004123"/>
    </source>
</evidence>
<evidence type="ECO:0000256" key="4">
    <source>
        <dbReference type="ARBA" id="ARBA00022490"/>
    </source>
</evidence>
<dbReference type="GO" id="GO:0005634">
    <property type="term" value="C:nucleus"/>
    <property type="evidence" value="ECO:0007669"/>
    <property type="project" value="UniProtKB-SubCell"/>
</dbReference>
<evidence type="ECO:0000256" key="6">
    <source>
        <dbReference type="ARBA" id="ARBA00023242"/>
    </source>
</evidence>
<dbReference type="PANTHER" id="PTHR14326">
    <property type="entry name" value="TARGETING PROTEIN FOR XKLP2"/>
    <property type="match status" value="1"/>
</dbReference>
<evidence type="ECO:0000256" key="7">
    <source>
        <dbReference type="SAM" id="MobiDB-lite"/>
    </source>
</evidence>
<evidence type="ECO:0000256" key="2">
    <source>
        <dbReference type="ARBA" id="ARBA00004186"/>
    </source>
</evidence>
<evidence type="ECO:0000256" key="3">
    <source>
        <dbReference type="ARBA" id="ARBA00005885"/>
    </source>
</evidence>
<dbReference type="Pfam" id="PF06886">
    <property type="entry name" value="TPX2"/>
    <property type="match status" value="1"/>
</dbReference>
<dbReference type="GO" id="GO:0060236">
    <property type="term" value="P:regulation of mitotic spindle organization"/>
    <property type="evidence" value="ECO:0007669"/>
    <property type="project" value="InterPro"/>
</dbReference>
<feature type="compositionally biased region" description="Basic and acidic residues" evidence="7">
    <location>
        <begin position="234"/>
        <end position="250"/>
    </location>
</feature>
<comment type="subcellular location">
    <subcellularLocation>
        <location evidence="2">Cytoplasm</location>
        <location evidence="2">Cytoskeleton</location>
        <location evidence="2">Spindle</location>
    </subcellularLocation>
    <subcellularLocation>
        <location evidence="1">Nucleus</location>
    </subcellularLocation>
</comment>
<evidence type="ECO:0000256" key="5">
    <source>
        <dbReference type="ARBA" id="ARBA00023212"/>
    </source>
</evidence>
<dbReference type="EMBL" id="BMAR01000010">
    <property type="protein sequence ID" value="GFR45785.1"/>
    <property type="molecule type" value="Genomic_DNA"/>
</dbReference>
<evidence type="ECO:0000259" key="9">
    <source>
        <dbReference type="Pfam" id="PF12214"/>
    </source>
</evidence>
<feature type="domain" description="TPX2 C-terminal" evidence="8">
    <location>
        <begin position="553"/>
        <end position="627"/>
    </location>
</feature>
<evidence type="ECO:0008006" key="12">
    <source>
        <dbReference type="Google" id="ProtNLM"/>
    </source>
</evidence>
<protein>
    <recommendedName>
        <fullName evidence="12">Targeting protein for Xklp2</fullName>
    </recommendedName>
</protein>
<evidence type="ECO:0000313" key="11">
    <source>
        <dbReference type="Proteomes" id="UP001054857"/>
    </source>
</evidence>
<keyword evidence="4" id="KW-0963">Cytoplasm</keyword>
<keyword evidence="6" id="KW-0539">Nucleus</keyword>
<proteinExistence type="inferred from homology"/>
<evidence type="ECO:0000313" key="10">
    <source>
        <dbReference type="EMBL" id="GFR45785.1"/>
    </source>
</evidence>
<feature type="region of interest" description="Disordered" evidence="7">
    <location>
        <begin position="49"/>
        <end position="280"/>
    </location>
</feature>
<dbReference type="PANTHER" id="PTHR14326:SF44">
    <property type="entry name" value="TARGETING PROTEIN FOR XKLP2"/>
    <property type="match status" value="1"/>
</dbReference>
<accession>A0AAD3HMI5</accession>
<sequence>MAEEQPEMEARYEFCAPHYRDFDAISTGSRHSSWFGEHEEDVYAEVATATPCPAKGPSSSREPLRDVRNDANVAADAAEAKPARKKNIVTSWGTSEVQKKRRAEEGASEQPIAKAAKPSSEGAAQRPPVTRPKHKKAAETRPIKAAKENQLKVVKNIKTKVSRNLETKLKRILEKRSAKVALSTKKLTIPEELELHTSKRAQAHSSKHGSGEQVEQLHEEDQSDSSPYKPLVLRVKEFDKTPSRFKRVPDEPPPSKVPEKPTMPKEPKLRVLRRTRASTFKPREVEEEEMMAQMPVFKASTLNPLILSGSGVLRLPKVEKREKTQPAPFHFVTDDRAERRAALQQQVEGEEAEKELPKKARKSVAFVPGEPVIPRSPLLHTKARARQSKVEEPKHEFHARPLPKFISMPSMELKSLGVHMDLAPKPTQPQPFRLTTEQRGEQHRAAMSAKLEAEEAAARRARVPRAHGLPLSTDVPLIPPKPAPRKSTIPEPFRLASEVRHEGYEERRRKALEEEEAAKRAEAEFKAKPVWRAIPFRVHDANLPLTVPENVPLQTNHRAAEREAFNKAVEEKMKEAELAAQRAAEEARQREEEERQRLRKATVFYARPMPDLSVPQTVKPVPAKPLTKAVSPLLGKSKKRRTAL</sequence>
<feature type="domain" description="TPX2 central" evidence="9">
    <location>
        <begin position="261"/>
        <end position="406"/>
    </location>
</feature>
<dbReference type="GO" id="GO:0005874">
    <property type="term" value="C:microtubule"/>
    <property type="evidence" value="ECO:0007669"/>
    <property type="project" value="InterPro"/>
</dbReference>
<evidence type="ECO:0000259" key="8">
    <source>
        <dbReference type="Pfam" id="PF06886"/>
    </source>
</evidence>
<feature type="compositionally biased region" description="Basic and acidic residues" evidence="7">
    <location>
        <begin position="579"/>
        <end position="596"/>
    </location>
</feature>
<feature type="compositionally biased region" description="Basic and acidic residues" evidence="7">
    <location>
        <begin position="257"/>
        <end position="269"/>
    </location>
</feature>
<dbReference type="InterPro" id="IPR027330">
    <property type="entry name" value="TPX2_central_dom"/>
</dbReference>
<keyword evidence="5" id="KW-0206">Cytoskeleton</keyword>
<comment type="similarity">
    <text evidence="3">Belongs to the TPX2 family.</text>
</comment>
<feature type="compositionally biased region" description="Basic and acidic residues" evidence="7">
    <location>
        <begin position="163"/>
        <end position="177"/>
    </location>
</feature>
<name>A0AAD3HMI5_9CHLO</name>
<comment type="caution">
    <text evidence="10">The sequence shown here is derived from an EMBL/GenBank/DDBJ whole genome shotgun (WGS) entry which is preliminary data.</text>
</comment>
<feature type="compositionally biased region" description="Basic and acidic residues" evidence="7">
    <location>
        <begin position="137"/>
        <end position="150"/>
    </location>
</feature>
<dbReference type="InterPro" id="IPR009675">
    <property type="entry name" value="TPX2_fam"/>
</dbReference>
<gene>
    <name evidence="10" type="ORF">Agub_g7239</name>
</gene>
<feature type="region of interest" description="Disordered" evidence="7">
    <location>
        <begin position="470"/>
        <end position="489"/>
    </location>
</feature>
<organism evidence="10 11">
    <name type="scientific">Astrephomene gubernaculifera</name>
    <dbReference type="NCBI Taxonomy" id="47775"/>
    <lineage>
        <taxon>Eukaryota</taxon>
        <taxon>Viridiplantae</taxon>
        <taxon>Chlorophyta</taxon>
        <taxon>core chlorophytes</taxon>
        <taxon>Chlorophyceae</taxon>
        <taxon>CS clade</taxon>
        <taxon>Chlamydomonadales</taxon>
        <taxon>Astrephomenaceae</taxon>
        <taxon>Astrephomene</taxon>
    </lineage>
</organism>
<dbReference type="AlphaFoldDB" id="A0AAD3HMI5"/>
<dbReference type="GO" id="GO:0005819">
    <property type="term" value="C:spindle"/>
    <property type="evidence" value="ECO:0007669"/>
    <property type="project" value="UniProtKB-SubCell"/>
</dbReference>
<feature type="compositionally biased region" description="Basic residues" evidence="7">
    <location>
        <begin position="198"/>
        <end position="207"/>
    </location>
</feature>